<dbReference type="HOGENOM" id="CLU_210709_0_0_4"/>
<accession>F2BBR1</accession>
<evidence type="ECO:0000313" key="3">
    <source>
        <dbReference type="Proteomes" id="UP000004105"/>
    </source>
</evidence>
<reference evidence="2 3" key="1">
    <citation type="submission" date="2011-02" db="EMBL/GenBank/DDBJ databases">
        <authorList>
            <person name="Muzny D."/>
            <person name="Qin X."/>
            <person name="Deng J."/>
            <person name="Jiang H."/>
            <person name="Liu Y."/>
            <person name="Qu J."/>
            <person name="Song X.-Z."/>
            <person name="Zhang L."/>
            <person name="Thornton R."/>
            <person name="Coyle M."/>
            <person name="Francisco L."/>
            <person name="Jackson L."/>
            <person name="Javaid M."/>
            <person name="Korchina V."/>
            <person name="Kovar C."/>
            <person name="Mata R."/>
            <person name="Mathew T."/>
            <person name="Ngo R."/>
            <person name="Nguyen L."/>
            <person name="Nguyen N."/>
            <person name="Okwuonu G."/>
            <person name="Ongeri F."/>
            <person name="Pham C."/>
            <person name="Simmons D."/>
            <person name="Wilczek-Boney K."/>
            <person name="Hale W."/>
            <person name="Jakkamsetti A."/>
            <person name="Pham P."/>
            <person name="Ruth R."/>
            <person name="San Lucas F."/>
            <person name="Warren J."/>
            <person name="Zhang J."/>
            <person name="Zhao Z."/>
            <person name="Zhou C."/>
            <person name="Zhu D."/>
            <person name="Lee S."/>
            <person name="Bess C."/>
            <person name="Blankenburg K."/>
            <person name="Forbes L."/>
            <person name="Fu Q."/>
            <person name="Gubbala S."/>
            <person name="Hirani K."/>
            <person name="Jayaseelan J.C."/>
            <person name="Lara F."/>
            <person name="Munidasa M."/>
            <person name="Palculict T."/>
            <person name="Patil S."/>
            <person name="Pu L.-L."/>
            <person name="Saada N."/>
            <person name="Tang L."/>
            <person name="Weissenberger G."/>
            <person name="Zhu Y."/>
            <person name="Hemphill L."/>
            <person name="Shang Y."/>
            <person name="Youmans B."/>
            <person name="Ayvaz T."/>
            <person name="Ross M."/>
            <person name="Santibanez J."/>
            <person name="Aqrawi P."/>
            <person name="Gross S."/>
            <person name="Joshi V."/>
            <person name="Fowler G."/>
            <person name="Nazareth L."/>
            <person name="Reid J."/>
            <person name="Worley K."/>
            <person name="Petrosino J."/>
            <person name="Highlander S."/>
            <person name="Gibbs R."/>
        </authorList>
    </citation>
    <scope>NUCLEOTIDE SEQUENCE [LARGE SCALE GENOMIC DNA]</scope>
    <source>
        <strain evidence="2 3">ATCC BAA-1200</strain>
    </source>
</reference>
<keyword evidence="1" id="KW-0812">Transmembrane</keyword>
<feature type="transmembrane region" description="Helical" evidence="1">
    <location>
        <begin position="30"/>
        <end position="47"/>
    </location>
</feature>
<dbReference type="AlphaFoldDB" id="F2BBR1"/>
<keyword evidence="3" id="KW-1185">Reference proteome</keyword>
<keyword evidence="1" id="KW-0472">Membrane</keyword>
<gene>
    <name evidence="2" type="ORF">HMPREF9123_1166</name>
</gene>
<sequence length="55" mass="6457">MNDKRFTLKFLGIFLTDTLNYQAREIRRTFWHPVGGICLIIAVYKGFGLPEILLR</sequence>
<organism evidence="2 3">
    <name type="scientific">Neisseria bacilliformis ATCC BAA-1200</name>
    <dbReference type="NCBI Taxonomy" id="888742"/>
    <lineage>
        <taxon>Bacteria</taxon>
        <taxon>Pseudomonadati</taxon>
        <taxon>Pseudomonadota</taxon>
        <taxon>Betaproteobacteria</taxon>
        <taxon>Neisseriales</taxon>
        <taxon>Neisseriaceae</taxon>
        <taxon>Neisseria</taxon>
    </lineage>
</organism>
<keyword evidence="1" id="KW-1133">Transmembrane helix</keyword>
<proteinExistence type="predicted"/>
<dbReference type="Proteomes" id="UP000004105">
    <property type="component" value="Unassembled WGS sequence"/>
</dbReference>
<comment type="caution">
    <text evidence="2">The sequence shown here is derived from an EMBL/GenBank/DDBJ whole genome shotgun (WGS) entry which is preliminary data.</text>
</comment>
<name>F2BBR1_9NEIS</name>
<evidence type="ECO:0000313" key="2">
    <source>
        <dbReference type="EMBL" id="EGF11140.1"/>
    </source>
</evidence>
<evidence type="ECO:0000256" key="1">
    <source>
        <dbReference type="SAM" id="Phobius"/>
    </source>
</evidence>
<protein>
    <submittedName>
        <fullName evidence="2">Photosystem I reaction center subunit PsaK</fullName>
    </submittedName>
</protein>
<dbReference type="EMBL" id="AFAY01000023">
    <property type="protein sequence ID" value="EGF11140.1"/>
    <property type="molecule type" value="Genomic_DNA"/>
</dbReference>